<dbReference type="RefSeq" id="WP_125025185.1">
    <property type="nucleotide sequence ID" value="NZ_CP034159.1"/>
</dbReference>
<keyword evidence="3" id="KW-1185">Reference proteome</keyword>
<protein>
    <submittedName>
        <fullName evidence="2">Uncharacterized protein</fullName>
    </submittedName>
</protein>
<proteinExistence type="predicted"/>
<feature type="region of interest" description="Disordered" evidence="1">
    <location>
        <begin position="149"/>
        <end position="170"/>
    </location>
</feature>
<organism evidence="2 3">
    <name type="scientific">Kaistella carnis</name>
    <dbReference type="NCBI Taxonomy" id="1241979"/>
    <lineage>
        <taxon>Bacteria</taxon>
        <taxon>Pseudomonadati</taxon>
        <taxon>Bacteroidota</taxon>
        <taxon>Flavobacteriia</taxon>
        <taxon>Flavobacteriales</taxon>
        <taxon>Weeksellaceae</taxon>
        <taxon>Chryseobacterium group</taxon>
        <taxon>Kaistella</taxon>
    </lineage>
</organism>
<name>A0A3G8XM07_9FLAO</name>
<sequence>MKKIGIAIIVVVSAQFSFAQQQSLDLKNMKPEARKEVLQKMEPNERMELLRQYRENMIVTELNVPQNTQPQFKSLYNEYQEKQSQIKSKFNPKDNYESMTDAEATKELDQSFEVGQQLLDTRKDYSKKFMKVISPQQVLKMYQTEGKMRKKILDRKQDGPANAGSQRRRP</sequence>
<reference evidence="3" key="1">
    <citation type="submission" date="2018-11" db="EMBL/GenBank/DDBJ databases">
        <title>Proposal to divide the Flavobacteriaceae and reorganize its genera based on Amino Acid Identity values calculated from whole genome sequences.</title>
        <authorList>
            <person name="Nicholson A.C."/>
            <person name="Gulvik C.A."/>
            <person name="Whitney A.M."/>
            <person name="Humrighouse B.W."/>
            <person name="Bell M."/>
            <person name="Holmes B."/>
            <person name="Steigerwalt A.G."/>
            <person name="Villarma A."/>
            <person name="Sheth M."/>
            <person name="Batra D."/>
            <person name="Pryor J."/>
            <person name="Bernardet J.-F."/>
            <person name="Hugo C."/>
            <person name="Kampfer P."/>
            <person name="Newman J.D."/>
            <person name="McQuiston J.R."/>
        </authorList>
    </citation>
    <scope>NUCLEOTIDE SEQUENCE [LARGE SCALE GENOMIC DNA]</scope>
    <source>
        <strain evidence="3">G0081</strain>
    </source>
</reference>
<accession>A0A3G8XM07</accession>
<gene>
    <name evidence="2" type="ORF">EIB73_10470</name>
</gene>
<dbReference type="KEGG" id="ccas:EIB73_10470"/>
<dbReference type="OrthoDB" id="1252088at2"/>
<dbReference type="Proteomes" id="UP000270185">
    <property type="component" value="Chromosome"/>
</dbReference>
<dbReference type="AlphaFoldDB" id="A0A3G8XM07"/>
<evidence type="ECO:0000256" key="1">
    <source>
        <dbReference type="SAM" id="MobiDB-lite"/>
    </source>
</evidence>
<evidence type="ECO:0000313" key="3">
    <source>
        <dbReference type="Proteomes" id="UP000270185"/>
    </source>
</evidence>
<dbReference type="EMBL" id="CP034159">
    <property type="protein sequence ID" value="AZI33583.1"/>
    <property type="molecule type" value="Genomic_DNA"/>
</dbReference>
<evidence type="ECO:0000313" key="2">
    <source>
        <dbReference type="EMBL" id="AZI33583.1"/>
    </source>
</evidence>